<feature type="binding site" evidence="2">
    <location>
        <position position="44"/>
    </location>
    <ligand>
        <name>Mg(2+)</name>
        <dbReference type="ChEBI" id="CHEBI:18420"/>
        <label>1</label>
    </ligand>
</feature>
<comment type="catalytic activity">
    <reaction evidence="2">
        <text>thiamine phosphate + ATP = thiamine diphosphate + ADP</text>
        <dbReference type="Rhea" id="RHEA:15913"/>
        <dbReference type="ChEBI" id="CHEBI:30616"/>
        <dbReference type="ChEBI" id="CHEBI:37575"/>
        <dbReference type="ChEBI" id="CHEBI:58937"/>
        <dbReference type="ChEBI" id="CHEBI:456216"/>
        <dbReference type="EC" id="2.7.4.16"/>
    </reaction>
</comment>
<keyword evidence="2" id="KW-0460">Magnesium</keyword>
<evidence type="ECO:0000256" key="1">
    <source>
        <dbReference type="ARBA" id="ARBA00022977"/>
    </source>
</evidence>
<dbReference type="GO" id="GO:0005524">
    <property type="term" value="F:ATP binding"/>
    <property type="evidence" value="ECO:0007669"/>
    <property type="project" value="UniProtKB-UniRule"/>
</dbReference>
<dbReference type="GO" id="GO:0009030">
    <property type="term" value="F:thiamine-phosphate kinase activity"/>
    <property type="evidence" value="ECO:0007669"/>
    <property type="project" value="UniProtKB-UniRule"/>
</dbReference>
<dbReference type="PATRIC" id="fig|266128.3.peg.1858"/>
<comment type="miscellaneous">
    <text evidence="2">Reaction mechanism of ThiL seems to utilize a direct, inline transfer of the gamma-phosphate of ATP to TMP rather than a phosphorylated enzyme intermediate.</text>
</comment>
<feature type="binding site" evidence="2">
    <location>
        <position position="42"/>
    </location>
    <ligand>
        <name>Mg(2+)</name>
        <dbReference type="ChEBI" id="CHEBI:18420"/>
        <label>4</label>
    </ligand>
</feature>
<dbReference type="HAMAP" id="MF_02128">
    <property type="entry name" value="TMP_kinase"/>
    <property type="match status" value="1"/>
</dbReference>
<evidence type="ECO:0000313" key="5">
    <source>
        <dbReference type="EMBL" id="KRG54597.1"/>
    </source>
</evidence>
<dbReference type="Proteomes" id="UP000051254">
    <property type="component" value="Unassembled WGS sequence"/>
</dbReference>
<gene>
    <name evidence="2" type="primary">thiL</name>
    <name evidence="5" type="ORF">ABB25_13640</name>
</gene>
<organism evidence="5 6">
    <name type="scientific">Stenotrophomonas koreensis</name>
    <dbReference type="NCBI Taxonomy" id="266128"/>
    <lineage>
        <taxon>Bacteria</taxon>
        <taxon>Pseudomonadati</taxon>
        <taxon>Pseudomonadota</taxon>
        <taxon>Gammaproteobacteria</taxon>
        <taxon>Lysobacterales</taxon>
        <taxon>Lysobacteraceae</taxon>
        <taxon>Stenotrophomonas</taxon>
    </lineage>
</organism>
<accession>A0A0R0BAZ2</accession>
<dbReference type="AlphaFoldDB" id="A0A0R0BAZ2"/>
<feature type="binding site" evidence="2">
    <location>
        <position position="44"/>
    </location>
    <ligand>
        <name>Mg(2+)</name>
        <dbReference type="ChEBI" id="CHEBI:18420"/>
        <label>2</label>
    </ligand>
</feature>
<proteinExistence type="inferred from homology"/>
<keyword evidence="2" id="KW-0547">Nucleotide-binding</keyword>
<keyword evidence="6" id="KW-1185">Reference proteome</keyword>
<dbReference type="Gene3D" id="3.90.650.10">
    <property type="entry name" value="PurM-like C-terminal domain"/>
    <property type="match status" value="1"/>
</dbReference>
<dbReference type="PANTHER" id="PTHR30270">
    <property type="entry name" value="THIAMINE-MONOPHOSPHATE KINASE"/>
    <property type="match status" value="1"/>
</dbReference>
<dbReference type="GO" id="GO:0009228">
    <property type="term" value="P:thiamine biosynthetic process"/>
    <property type="evidence" value="ECO:0007669"/>
    <property type="project" value="UniProtKB-KW"/>
</dbReference>
<comment type="pathway">
    <text evidence="2">Cofactor biosynthesis; thiamine diphosphate biosynthesis; thiamine diphosphate from thiamine phosphate: step 1/1.</text>
</comment>
<keyword evidence="1 2" id="KW-0784">Thiamine biosynthesis</keyword>
<feature type="binding site" evidence="2">
    <location>
        <position position="119"/>
    </location>
    <ligand>
        <name>Mg(2+)</name>
        <dbReference type="ChEBI" id="CHEBI:18420"/>
        <label>1</label>
    </ligand>
</feature>
<protein>
    <recommendedName>
        <fullName evidence="2">Thiamine-monophosphate kinase</fullName>
        <shortName evidence="2">TMP kinase</shortName>
        <shortName evidence="2">Thiamine-phosphate kinase</shortName>
        <ecNumber evidence="2">2.7.4.16</ecNumber>
    </recommendedName>
</protein>
<dbReference type="RefSeq" id="WP_057667746.1">
    <property type="nucleotide sequence ID" value="NZ_LDJH01000031.1"/>
</dbReference>
<dbReference type="PIRSF" id="PIRSF005303">
    <property type="entry name" value="Thiam_monoph_kin"/>
    <property type="match status" value="1"/>
</dbReference>
<feature type="binding site" evidence="2">
    <location>
        <position position="27"/>
    </location>
    <ligand>
        <name>Mg(2+)</name>
        <dbReference type="ChEBI" id="CHEBI:18420"/>
        <label>4</label>
    </ligand>
</feature>
<comment type="caution">
    <text evidence="2">Lacks conserved residue(s) required for the propagation of feature annotation.</text>
</comment>
<dbReference type="SUPFAM" id="SSF56042">
    <property type="entry name" value="PurM C-terminal domain-like"/>
    <property type="match status" value="1"/>
</dbReference>
<comment type="function">
    <text evidence="2">Catalyzes the ATP-dependent phosphorylation of thiamine-monophosphate (TMP) to form thiamine-pyrophosphate (TPP), the active form of vitamin B1.</text>
</comment>
<feature type="domain" description="PurM-like N-terminal" evidence="3">
    <location>
        <begin position="25"/>
        <end position="135"/>
    </location>
</feature>
<dbReference type="EMBL" id="LDJH01000031">
    <property type="protein sequence ID" value="KRG54597.1"/>
    <property type="molecule type" value="Genomic_DNA"/>
</dbReference>
<comment type="similarity">
    <text evidence="2">Belongs to the thiamine-monophosphate kinase family.</text>
</comment>
<feature type="binding site" evidence="2">
    <location>
        <position position="320"/>
    </location>
    <ligand>
        <name>substrate</name>
    </ligand>
</feature>
<dbReference type="EC" id="2.7.4.16" evidence="2"/>
<dbReference type="InterPro" id="IPR016188">
    <property type="entry name" value="PurM-like_N"/>
</dbReference>
<keyword evidence="2" id="KW-0067">ATP-binding</keyword>
<feature type="binding site" evidence="2">
    <location>
        <position position="51"/>
    </location>
    <ligand>
        <name>substrate</name>
    </ligand>
</feature>
<sequence length="326" mass="33648">MDEFSLIERIAARTAARADIMLGIGDDCALLAPPAGQVLAVTADTLNAGVHFPLETPAFDIGWKTLAVNLSDLAAMGARPAWCTLALSLPDSDPVWLEAFADGLFALADAAGITLVGGDTTRGPLSLSVTAMGWVPATQALRRDGACAGDQVWVSGVPGEAALALALWQQGRLDVAAEQADPLLETLRQRLLRPSPRNALGLALRGIASAAIDVSDGLGADLGHVCQRSGLAAQLQLAALPVSPALARFAAGEQAWPLQTGGGDDYELCFSAPAAAHDRVLAAAASAGVAVHCIGRLQAGQGVHWQDPAGRPWLPPRRGYDHFASA</sequence>
<feature type="binding site" evidence="2">
    <location>
        <position position="213"/>
    </location>
    <ligand>
        <name>Mg(2+)</name>
        <dbReference type="ChEBI" id="CHEBI:18420"/>
        <label>3</label>
    </ligand>
</feature>
<feature type="binding site" evidence="2">
    <location>
        <begin position="118"/>
        <end position="119"/>
    </location>
    <ligand>
        <name>ATP</name>
        <dbReference type="ChEBI" id="CHEBI:30616"/>
    </ligand>
</feature>
<dbReference type="InterPro" id="IPR036676">
    <property type="entry name" value="PurM-like_C_sf"/>
</dbReference>
<feature type="binding site" evidence="2">
    <location>
        <position position="143"/>
    </location>
    <ligand>
        <name>ATP</name>
        <dbReference type="ChEBI" id="CHEBI:30616"/>
    </ligand>
</feature>
<dbReference type="GO" id="GO:0009229">
    <property type="term" value="P:thiamine diphosphate biosynthetic process"/>
    <property type="evidence" value="ECO:0007669"/>
    <property type="project" value="UniProtKB-UniRule"/>
</dbReference>
<feature type="binding site" evidence="2">
    <location>
        <position position="72"/>
    </location>
    <ligand>
        <name>Mg(2+)</name>
        <dbReference type="ChEBI" id="CHEBI:18420"/>
        <label>3</label>
    </ligand>
</feature>
<keyword evidence="2" id="KW-0479">Metal-binding</keyword>
<keyword evidence="2 5" id="KW-0418">Kinase</keyword>
<dbReference type="SUPFAM" id="SSF55326">
    <property type="entry name" value="PurM N-terminal domain-like"/>
    <property type="match status" value="1"/>
</dbReference>
<dbReference type="InterPro" id="IPR010918">
    <property type="entry name" value="PurM-like_C_dom"/>
</dbReference>
<feature type="binding site" evidence="2">
    <location>
        <position position="216"/>
    </location>
    <ligand>
        <name>Mg(2+)</name>
        <dbReference type="ChEBI" id="CHEBI:18420"/>
        <label>5</label>
    </ligand>
</feature>
<dbReference type="InterPro" id="IPR036921">
    <property type="entry name" value="PurM-like_N_sf"/>
</dbReference>
<reference evidence="5 6" key="1">
    <citation type="submission" date="2015-05" db="EMBL/GenBank/DDBJ databases">
        <title>Genome sequencing and analysis of members of genus Stenotrophomonas.</title>
        <authorList>
            <person name="Patil P.P."/>
            <person name="Midha S."/>
            <person name="Patil P.B."/>
        </authorList>
    </citation>
    <scope>NUCLEOTIDE SEQUENCE [LARGE SCALE GENOMIC DNA]</scope>
    <source>
        <strain evidence="5 6">DSM 17805</strain>
    </source>
</reference>
<feature type="domain" description="PurM-like C-terminal" evidence="4">
    <location>
        <begin position="148"/>
        <end position="303"/>
    </location>
</feature>
<evidence type="ECO:0000259" key="3">
    <source>
        <dbReference type="Pfam" id="PF00586"/>
    </source>
</evidence>
<dbReference type="Pfam" id="PF00586">
    <property type="entry name" value="AIRS"/>
    <property type="match status" value="1"/>
</dbReference>
<evidence type="ECO:0000259" key="4">
    <source>
        <dbReference type="Pfam" id="PF02769"/>
    </source>
</evidence>
<dbReference type="Pfam" id="PF02769">
    <property type="entry name" value="AIRS_C"/>
    <property type="match status" value="1"/>
</dbReference>
<feature type="binding site" evidence="2">
    <location>
        <position position="27"/>
    </location>
    <ligand>
        <name>Mg(2+)</name>
        <dbReference type="ChEBI" id="CHEBI:18420"/>
        <label>3</label>
    </ligand>
</feature>
<evidence type="ECO:0000313" key="6">
    <source>
        <dbReference type="Proteomes" id="UP000051254"/>
    </source>
</evidence>
<keyword evidence="2" id="KW-0808">Transferase</keyword>
<feature type="binding site" evidence="2">
    <location>
        <position position="264"/>
    </location>
    <ligand>
        <name>substrate</name>
    </ligand>
</feature>
<feature type="binding site" evidence="2">
    <location>
        <position position="215"/>
    </location>
    <ligand>
        <name>ATP</name>
        <dbReference type="ChEBI" id="CHEBI:30616"/>
    </ligand>
</feature>
<comment type="caution">
    <text evidence="5">The sequence shown here is derived from an EMBL/GenBank/DDBJ whole genome shotgun (WGS) entry which is preliminary data.</text>
</comment>
<dbReference type="STRING" id="266128.ABB25_13640"/>
<dbReference type="Gene3D" id="3.30.1330.10">
    <property type="entry name" value="PurM-like, N-terminal domain"/>
    <property type="match status" value="1"/>
</dbReference>
<dbReference type="UniPathway" id="UPA00060">
    <property type="reaction ID" value="UER00142"/>
</dbReference>
<name>A0A0R0BAZ2_9GAMM</name>
<dbReference type="GO" id="GO:0000287">
    <property type="term" value="F:magnesium ion binding"/>
    <property type="evidence" value="ECO:0007669"/>
    <property type="project" value="UniProtKB-UniRule"/>
</dbReference>
<dbReference type="InterPro" id="IPR006283">
    <property type="entry name" value="ThiL-like"/>
</dbReference>
<evidence type="ECO:0000256" key="2">
    <source>
        <dbReference type="HAMAP-Rule" id="MF_02128"/>
    </source>
</evidence>
<dbReference type="CDD" id="cd02194">
    <property type="entry name" value="ThiL"/>
    <property type="match status" value="1"/>
</dbReference>
<feature type="binding site" evidence="2">
    <location>
        <position position="72"/>
    </location>
    <ligand>
        <name>Mg(2+)</name>
        <dbReference type="ChEBI" id="CHEBI:18420"/>
        <label>2</label>
    </ligand>
</feature>
<dbReference type="NCBIfam" id="TIGR01379">
    <property type="entry name" value="thiL"/>
    <property type="match status" value="1"/>
</dbReference>
<feature type="binding site" evidence="2">
    <location>
        <position position="72"/>
    </location>
    <ligand>
        <name>Mg(2+)</name>
        <dbReference type="ChEBI" id="CHEBI:18420"/>
        <label>4</label>
    </ligand>
</feature>
<dbReference type="PANTHER" id="PTHR30270:SF0">
    <property type="entry name" value="THIAMINE-MONOPHOSPHATE KINASE"/>
    <property type="match status" value="1"/>
</dbReference>